<reference evidence="2 3" key="1">
    <citation type="submission" date="2021-01" db="EMBL/GenBank/DDBJ databases">
        <title>Whole genome shotgun sequence of Catellatospora coxensis NBRC 107359.</title>
        <authorList>
            <person name="Komaki H."/>
            <person name="Tamura T."/>
        </authorList>
    </citation>
    <scope>NUCLEOTIDE SEQUENCE [LARGE SCALE GENOMIC DNA]</scope>
    <source>
        <strain evidence="2 3">NBRC 107359</strain>
    </source>
</reference>
<dbReference type="EMBL" id="BONI01000040">
    <property type="protein sequence ID" value="GIG07888.1"/>
    <property type="molecule type" value="Genomic_DNA"/>
</dbReference>
<dbReference type="CDD" id="cd00093">
    <property type="entry name" value="HTH_XRE"/>
    <property type="match status" value="1"/>
</dbReference>
<evidence type="ECO:0000313" key="3">
    <source>
        <dbReference type="Proteomes" id="UP000630887"/>
    </source>
</evidence>
<dbReference type="Gene3D" id="1.25.40.10">
    <property type="entry name" value="Tetratricopeptide repeat domain"/>
    <property type="match status" value="1"/>
</dbReference>
<dbReference type="SUPFAM" id="SSF48452">
    <property type="entry name" value="TPR-like"/>
    <property type="match status" value="1"/>
</dbReference>
<dbReference type="AlphaFoldDB" id="A0A8J3KXE4"/>
<dbReference type="Proteomes" id="UP000630887">
    <property type="component" value="Unassembled WGS sequence"/>
</dbReference>
<evidence type="ECO:0000259" key="1">
    <source>
        <dbReference type="PROSITE" id="PS50943"/>
    </source>
</evidence>
<evidence type="ECO:0000313" key="2">
    <source>
        <dbReference type="EMBL" id="GIG07888.1"/>
    </source>
</evidence>
<name>A0A8J3KXE4_9ACTN</name>
<organism evidence="2 3">
    <name type="scientific">Catellatospora coxensis</name>
    <dbReference type="NCBI Taxonomy" id="310354"/>
    <lineage>
        <taxon>Bacteria</taxon>
        <taxon>Bacillati</taxon>
        <taxon>Actinomycetota</taxon>
        <taxon>Actinomycetes</taxon>
        <taxon>Micromonosporales</taxon>
        <taxon>Micromonosporaceae</taxon>
        <taxon>Catellatospora</taxon>
    </lineage>
</organism>
<dbReference type="RefSeq" id="WP_203694224.1">
    <property type="nucleotide sequence ID" value="NZ_BAAALC010000026.1"/>
</dbReference>
<sequence length="524" mass="57320">MPKAAYRSRRAELAALRAELTERGTSVARVAAVVRTRFNVNSRVAFRNAVGMTQQQVAEQWNMLWPSDRPLTHKQVSYWEAWPSASGRPPSIEDLNRLARIYQCSAADLLDGDDFTADDAASQAGSEPVGAAVTVAERSLRVQPPDIVGRVDAFITSSGSHLVANEADYQRLVHELIEWAQRMQRRDILQWLSFAAAAAAAAPVLAGLDLDERERTIAAFASPSRVDSQTIDHIEAVLWRCMRQDDALGPTAAMETTLAQRNLVRSLLPAARGAARDRLLSLYANLLRFAGWLCFDLNDYEAANTYFEQARTAAHEAHNTELGALVLCNMSHLATWRGQPRTGIDHALAAGGWAMRTDDDHLKAYAFDVAARAYAMDNQHTAALSSVNSARALVTSSAGSPTGLVYFYNAGQLASTESTCYLYLGQPERGAAVAEQALENIDPAFVRNLALTSLRLGVCRMRAAKPDIAQAAQAIGVAVRLAGHNRSARLIDRLRRGTKELAKWPHIPEVRDVSEQMITYGLAS</sequence>
<accession>A0A8J3KXE4</accession>
<feature type="domain" description="HTH cro/C1-type" evidence="1">
    <location>
        <begin position="90"/>
        <end position="109"/>
    </location>
</feature>
<protein>
    <recommendedName>
        <fullName evidence="1">HTH cro/C1-type domain-containing protein</fullName>
    </recommendedName>
</protein>
<dbReference type="GO" id="GO:0003677">
    <property type="term" value="F:DNA binding"/>
    <property type="evidence" value="ECO:0007669"/>
    <property type="project" value="InterPro"/>
</dbReference>
<dbReference type="InterPro" id="IPR010982">
    <property type="entry name" value="Lambda_DNA-bd_dom_sf"/>
</dbReference>
<dbReference type="PROSITE" id="PS50943">
    <property type="entry name" value="HTH_CROC1"/>
    <property type="match status" value="1"/>
</dbReference>
<proteinExistence type="predicted"/>
<dbReference type="InterPro" id="IPR011990">
    <property type="entry name" value="TPR-like_helical_dom_sf"/>
</dbReference>
<gene>
    <name evidence="2" type="ORF">Cco03nite_45880</name>
</gene>
<dbReference type="InterPro" id="IPR001387">
    <property type="entry name" value="Cro/C1-type_HTH"/>
</dbReference>
<comment type="caution">
    <text evidence="2">The sequence shown here is derived from an EMBL/GenBank/DDBJ whole genome shotgun (WGS) entry which is preliminary data.</text>
</comment>
<dbReference type="Gene3D" id="1.10.260.40">
    <property type="entry name" value="lambda repressor-like DNA-binding domains"/>
    <property type="match status" value="1"/>
</dbReference>
<keyword evidence="3" id="KW-1185">Reference proteome</keyword>